<feature type="region of interest" description="Disordered" evidence="7">
    <location>
        <begin position="645"/>
        <end position="698"/>
    </location>
</feature>
<dbReference type="VEuPathDB" id="ToxoDB:BESB_015960"/>
<feature type="region of interest" description="Disordered" evidence="7">
    <location>
        <begin position="1102"/>
        <end position="1177"/>
    </location>
</feature>
<protein>
    <submittedName>
        <fullName evidence="10">FG-GAP repeat-containing protein</fullName>
    </submittedName>
</protein>
<gene>
    <name evidence="10" type="ORF">BESB_015960</name>
</gene>
<dbReference type="InterPro" id="IPR028994">
    <property type="entry name" value="Integrin_alpha_N"/>
</dbReference>
<keyword evidence="11" id="KW-1185">Reference proteome</keyword>
<dbReference type="GeneID" id="40306657"/>
<evidence type="ECO:0000256" key="3">
    <source>
        <dbReference type="ARBA" id="ARBA00022692"/>
    </source>
</evidence>
<evidence type="ECO:0000313" key="10">
    <source>
        <dbReference type="EMBL" id="PFH32278.1"/>
    </source>
</evidence>
<feature type="compositionally biased region" description="Gly residues" evidence="7">
    <location>
        <begin position="134"/>
        <end position="154"/>
    </location>
</feature>
<feature type="compositionally biased region" description="Basic and acidic residues" evidence="7">
    <location>
        <begin position="681"/>
        <end position="698"/>
    </location>
</feature>
<dbReference type="Proteomes" id="UP000224006">
    <property type="component" value="Chromosome X"/>
</dbReference>
<feature type="region of interest" description="Disordered" evidence="7">
    <location>
        <begin position="274"/>
        <end position="318"/>
    </location>
</feature>
<dbReference type="OrthoDB" id="10022113at2759"/>
<evidence type="ECO:0000256" key="7">
    <source>
        <dbReference type="SAM" id="MobiDB-lite"/>
    </source>
</evidence>
<feature type="compositionally biased region" description="Gly residues" evidence="7">
    <location>
        <begin position="408"/>
        <end position="425"/>
    </location>
</feature>
<reference evidence="10 11" key="1">
    <citation type="submission" date="2017-09" db="EMBL/GenBank/DDBJ databases">
        <title>Genome sequencing of Besnoitia besnoiti strain Bb-Ger1.</title>
        <authorList>
            <person name="Schares G."/>
            <person name="Venepally P."/>
            <person name="Lorenzi H.A."/>
        </authorList>
    </citation>
    <scope>NUCLEOTIDE SEQUENCE [LARGE SCALE GENOMIC DNA]</scope>
    <source>
        <strain evidence="10 11">Bb-Ger1</strain>
    </source>
</reference>
<feature type="compositionally biased region" description="Basic and acidic residues" evidence="7">
    <location>
        <begin position="1"/>
        <end position="17"/>
    </location>
</feature>
<feature type="compositionally biased region" description="Low complexity" evidence="7">
    <location>
        <begin position="907"/>
        <end position="931"/>
    </location>
</feature>
<sequence>MRSRRREEGGEEERRAFTSEFSCASSSSPLRSFASSLPFFAATARRLGATQTLRRAKMTTRASPLSPSPVYAHSDSSSSSSFPLRCVASPRVGTASARSSSSPFSSAAPVSPPSGASPLSPLGATARETAVSDGGPGAAVGGHTAGAEGDGGNARGTARMQSAREAFALESAPPAEASRGGLSVESHGDAGGGATRLGWPASAGGRRRGSRSFALFLILLLSIVLFVSFVITPFSSFLIDLSFPQHGTLSASSPSAFPDSSLFASAPAPGSSGVVAASDAEKGATANPSSPPLDVQGVSSASQPPRPPKTPSQLRLEAARAQGYSAAAAFPDDLAVEGSDGARGASQAARTSLSNTLFSRFAPLALFSSLSGSRSPPANSPGQKPHEATPPSGAATPPEGPSPPTAVGGDGPSGTDGGGAAGDGGSLPLFTSYRPVGWGAEGDGGGVADPQTSSPAAASSAPDAPVAPTATNASGGPAEGAAVPSTPATAGGGAFPASGAHPLGPLLPSGGTADGWRGELAEFADYNGDSHVDMIFISRAAPGLERQQSLPPTGSTGPVSPLAATPIQPTSTPRSQTFASVYVWAPAAGAFRFLVKTEIPDSAEALVALDWNGDGRADLLAVCVAGPHAVAEARREAAGLLRRLEAEEEGATHTARRSALPLEEAEGRPEGAADEGAQAEGLRKETGPGAADRKRQVEGAAREVESEVAGKHFYLVAYVQRADGRLERVWDSISGVDALLARLEKQRALRRSRVERAQRAVARRRQREARTGLGKKTVQRDALEGTTALRAQDAGAFAKERQEKEAEQAAERGGEEDANAHGESAPRRRRLADGGAPEDSEGGVVKEASGEEKAALAAAATPQPGSNQQDQAGHAASVFGTAFSAWASPLRRFTNRSLTFAGSAPVASAAQSPSSPSPSSLPFSSPAASTSGRRAAVATPCSRGGRAKQTVESLAADFTASVGSANDAEGDGDQEARDREAPAAPEQEDGISVQGVRVWARFPESRGAPRECDATRKHLEALAALPLLRYSSIHPLVADVTVDGRPDLVAQAPLFAAPSSSPPSFSDQVRRFVWVASPSATPVADRNRGGLAGAFRRLAGDAAPASQHAETALGSVDARGDAEDERRWRALRAEPTAPADGREAETAATARGEEGQGQRSAGTADAAAEEEAAARQRVEEEAFQPVLWRDLEMWVANAAEEEDKQRLGRIVSPHSSAVVDLDGDCRPDLVFQVELPASASSPPSPSSRFLEIWLSRFNPSDGRARFSLGSEGAFLPLPATAGQVAFADFNADGTLDLVMPTCLTAEACNGCCVDADRIVFAPNKQPGLCPSLWSFSDQSRGPCKAADNLCGTSEFFSLPPMNETSNQFTVSAIDADPRVHFYGDSDHPATLRVGDWNGDGFPDLAFIAVRNGGYRTARLYHNVPAENDPALRTFELAHDFSPQEGGDGTALLFDQMSFFDLFEDGSLDVFCMGQTQPPVFSPSPFSNSRAFLRSADSDARFLKVTTLSAADAVHSASLGDGELLNLIHQNEGKGEKGAATLLQLLRDDVPPYGVASHGPAFKLTVTDLNGLKTPRTATQLSQSAHSPLQLPYVFFGLGRTNNYIEEFYVGMPLYAQIYYNMWISLIPNSQVVVSPSPLYCPQAWQLDLSVNPSKHFFYILVTTVICLIVVAIIIFILDRREKAEDSELHRGFRSHFIIN</sequence>
<dbReference type="InterPro" id="IPR024881">
    <property type="entry name" value="Tip"/>
</dbReference>
<feature type="compositionally biased region" description="Low complexity" evidence="7">
    <location>
        <begin position="480"/>
        <end position="500"/>
    </location>
</feature>
<feature type="compositionally biased region" description="Polar residues" evidence="7">
    <location>
        <begin position="546"/>
        <end position="558"/>
    </location>
</feature>
<feature type="region of interest" description="Disordered" evidence="7">
    <location>
        <begin position="51"/>
        <end position="159"/>
    </location>
</feature>
<feature type="transmembrane region" description="Helical" evidence="8">
    <location>
        <begin position="213"/>
        <end position="239"/>
    </location>
</feature>
<feature type="compositionally biased region" description="Basic and acidic residues" evidence="7">
    <location>
        <begin position="798"/>
        <end position="826"/>
    </location>
</feature>
<proteinExistence type="inferred from homology"/>
<evidence type="ECO:0000256" key="6">
    <source>
        <dbReference type="ARBA" id="ARBA00023180"/>
    </source>
</evidence>
<feature type="compositionally biased region" description="Polar residues" evidence="7">
    <location>
        <begin position="371"/>
        <end position="382"/>
    </location>
</feature>
<evidence type="ECO:0000256" key="4">
    <source>
        <dbReference type="ARBA" id="ARBA00022989"/>
    </source>
</evidence>
<evidence type="ECO:0000256" key="5">
    <source>
        <dbReference type="ARBA" id="ARBA00023136"/>
    </source>
</evidence>
<feature type="region of interest" description="Disordered" evidence="7">
    <location>
        <begin position="1"/>
        <end position="31"/>
    </location>
</feature>
<keyword evidence="4 8" id="KW-1133">Transmembrane helix</keyword>
<comment type="subcellular location">
    <subcellularLocation>
        <location evidence="1">Membrane</location>
        <topology evidence="1">Single-pass type I membrane protein</topology>
    </subcellularLocation>
</comment>
<dbReference type="EMBL" id="NWUJ01000011">
    <property type="protein sequence ID" value="PFH32278.1"/>
    <property type="molecule type" value="Genomic_DNA"/>
</dbReference>
<feature type="region of interest" description="Disordered" evidence="7">
    <location>
        <begin position="171"/>
        <end position="205"/>
    </location>
</feature>
<feature type="compositionally biased region" description="Low complexity" evidence="7">
    <location>
        <begin position="19"/>
        <end position="31"/>
    </location>
</feature>
<feature type="compositionally biased region" description="Low complexity" evidence="7">
    <location>
        <begin position="95"/>
        <end position="124"/>
    </location>
</feature>
<keyword evidence="5 8" id="KW-0472">Membrane</keyword>
<dbReference type="KEGG" id="bbes:BESB_015960"/>
<dbReference type="PANTHER" id="PTHR13412:SF0">
    <property type="entry name" value="T-CELL IMMUNOMODULATORY PROTEIN"/>
    <property type="match status" value="1"/>
</dbReference>
<dbReference type="SUPFAM" id="SSF69318">
    <property type="entry name" value="Integrin alpha N-terminal domain"/>
    <property type="match status" value="2"/>
</dbReference>
<keyword evidence="3 8" id="KW-0812">Transmembrane</keyword>
<evidence type="ECO:0000256" key="8">
    <source>
        <dbReference type="SAM" id="Phobius"/>
    </source>
</evidence>
<feature type="region of interest" description="Disordered" evidence="7">
    <location>
        <begin position="546"/>
        <end position="573"/>
    </location>
</feature>
<evidence type="ECO:0000256" key="2">
    <source>
        <dbReference type="ARBA" id="ARBA00006496"/>
    </source>
</evidence>
<feature type="region of interest" description="Disordered" evidence="7">
    <location>
        <begin position="760"/>
        <end position="873"/>
    </location>
</feature>
<comment type="caution">
    <text evidence="10">The sequence shown here is derived from an EMBL/GenBank/DDBJ whole genome shotgun (WGS) entry which is preliminary data.</text>
</comment>
<dbReference type="InterPro" id="IPR057089">
    <property type="entry name" value="C2_TIP"/>
</dbReference>
<evidence type="ECO:0000256" key="1">
    <source>
        <dbReference type="ARBA" id="ARBA00004479"/>
    </source>
</evidence>
<feature type="region of interest" description="Disordered" evidence="7">
    <location>
        <begin position="371"/>
        <end position="510"/>
    </location>
</feature>
<comment type="similarity">
    <text evidence="2">Belongs to the TIP family.</text>
</comment>
<dbReference type="Pfam" id="PF23122">
    <property type="entry name" value="C2_ITFG1"/>
    <property type="match status" value="1"/>
</dbReference>
<name>A0A2A9M152_BESBE</name>
<feature type="region of interest" description="Disordered" evidence="7">
    <location>
        <begin position="907"/>
        <end position="990"/>
    </location>
</feature>
<evidence type="ECO:0000313" key="11">
    <source>
        <dbReference type="Proteomes" id="UP000224006"/>
    </source>
</evidence>
<keyword evidence="6" id="KW-0325">Glycoprotein</keyword>
<dbReference type="RefSeq" id="XP_029216287.1">
    <property type="nucleotide sequence ID" value="XM_029360311.1"/>
</dbReference>
<feature type="compositionally biased region" description="Basic and acidic residues" evidence="7">
    <location>
        <begin position="1140"/>
        <end position="1156"/>
    </location>
</feature>
<feature type="compositionally biased region" description="Low complexity" evidence="7">
    <location>
        <begin position="448"/>
        <end position="473"/>
    </location>
</feature>
<organism evidence="10 11">
    <name type="scientific">Besnoitia besnoiti</name>
    <name type="common">Apicomplexan protozoan</name>
    <dbReference type="NCBI Taxonomy" id="94643"/>
    <lineage>
        <taxon>Eukaryota</taxon>
        <taxon>Sar</taxon>
        <taxon>Alveolata</taxon>
        <taxon>Apicomplexa</taxon>
        <taxon>Conoidasida</taxon>
        <taxon>Coccidia</taxon>
        <taxon>Eucoccidiorida</taxon>
        <taxon>Eimeriorina</taxon>
        <taxon>Sarcocystidae</taxon>
        <taxon>Besnoitia</taxon>
    </lineage>
</organism>
<evidence type="ECO:0000259" key="9">
    <source>
        <dbReference type="Pfam" id="PF23122"/>
    </source>
</evidence>
<accession>A0A2A9M152</accession>
<feature type="compositionally biased region" description="Basic and acidic residues" evidence="7">
    <location>
        <begin position="1118"/>
        <end position="1132"/>
    </location>
</feature>
<feature type="domain" description="T-cell immunomodulatory protein TIP C2" evidence="9">
    <location>
        <begin position="1551"/>
        <end position="1648"/>
    </location>
</feature>
<dbReference type="PANTHER" id="PTHR13412">
    <property type="entry name" value="T-CELL IMMUNOMODULATORY PROTEIN HOMOLOG"/>
    <property type="match status" value="1"/>
</dbReference>
<feature type="transmembrane region" description="Helical" evidence="8">
    <location>
        <begin position="1656"/>
        <end position="1677"/>
    </location>
</feature>
<dbReference type="GO" id="GO:0005886">
    <property type="term" value="C:plasma membrane"/>
    <property type="evidence" value="ECO:0007669"/>
    <property type="project" value="TreeGrafter"/>
</dbReference>
<feature type="compositionally biased region" description="Low complexity" evidence="7">
    <location>
        <begin position="68"/>
        <end position="83"/>
    </location>
</feature>